<sequence length="39" mass="4653">MLMLDEKSRTMFCRHWAQKLTGLVLPHSVWLVLLVQRSQ</sequence>
<proteinExistence type="evidence at transcript level"/>
<accession>I7G2V7</accession>
<dbReference type="EMBL" id="AB170700">
    <property type="protein sequence ID" value="BAE87763.1"/>
    <property type="molecule type" value="mRNA"/>
</dbReference>
<dbReference type="AlphaFoldDB" id="I7G2V7"/>
<evidence type="ECO:0000313" key="1">
    <source>
        <dbReference type="EMBL" id="BAE87763.1"/>
    </source>
</evidence>
<name>I7G2V7_MACFA</name>
<protein>
    <submittedName>
        <fullName evidence="1">Macaca fascicularis brain cDNA clone: QmoA-12253, similar to human karyopherin (importin) beta 1 (KPNB1), mRNA, RefSeq: NM_002265.4</fullName>
    </submittedName>
</protein>
<organism evidence="1">
    <name type="scientific">Macaca fascicularis</name>
    <name type="common">Crab-eating macaque</name>
    <name type="synonym">Cynomolgus monkey</name>
    <dbReference type="NCBI Taxonomy" id="9541"/>
    <lineage>
        <taxon>Eukaryota</taxon>
        <taxon>Metazoa</taxon>
        <taxon>Chordata</taxon>
        <taxon>Craniata</taxon>
        <taxon>Vertebrata</taxon>
        <taxon>Euteleostomi</taxon>
        <taxon>Mammalia</taxon>
        <taxon>Eutheria</taxon>
        <taxon>Euarchontoglires</taxon>
        <taxon>Primates</taxon>
        <taxon>Haplorrhini</taxon>
        <taxon>Catarrhini</taxon>
        <taxon>Cercopithecidae</taxon>
        <taxon>Cercopithecinae</taxon>
        <taxon>Macaca</taxon>
    </lineage>
</organism>
<reference evidence="1" key="1">
    <citation type="journal article" date="2007" name="PLoS Biol.">
        <title>Rate of evolution in brain-expressed genes in humans and other primates.</title>
        <authorList>
            <person name="Wang H.-Y."/>
            <person name="Chien H.-C."/>
            <person name="Osada N."/>
            <person name="Hashimoto K."/>
            <person name="Sugano S."/>
            <person name="Gojobori T."/>
            <person name="Chou C.-K."/>
            <person name="Tsai S.-F."/>
            <person name="Wu C.-I."/>
            <person name="Shen C.-K.J."/>
        </authorList>
    </citation>
    <scope>NUCLEOTIDE SEQUENCE</scope>
</reference>